<dbReference type="SUPFAM" id="SSF81383">
    <property type="entry name" value="F-box domain"/>
    <property type="match status" value="2"/>
</dbReference>
<dbReference type="InterPro" id="IPR001810">
    <property type="entry name" value="F-box_dom"/>
</dbReference>
<organism evidence="2 3">
    <name type="scientific">Eleusine coracana subsp. coracana</name>
    <dbReference type="NCBI Taxonomy" id="191504"/>
    <lineage>
        <taxon>Eukaryota</taxon>
        <taxon>Viridiplantae</taxon>
        <taxon>Streptophyta</taxon>
        <taxon>Embryophyta</taxon>
        <taxon>Tracheophyta</taxon>
        <taxon>Spermatophyta</taxon>
        <taxon>Magnoliopsida</taxon>
        <taxon>Liliopsida</taxon>
        <taxon>Poales</taxon>
        <taxon>Poaceae</taxon>
        <taxon>PACMAD clade</taxon>
        <taxon>Chloridoideae</taxon>
        <taxon>Cynodonteae</taxon>
        <taxon>Eleusininae</taxon>
        <taxon>Eleusine</taxon>
    </lineage>
</organism>
<dbReference type="Gene3D" id="1.20.1280.50">
    <property type="match status" value="2"/>
</dbReference>
<dbReference type="InterPro" id="IPR053781">
    <property type="entry name" value="F-box_AtFBL13-like"/>
</dbReference>
<dbReference type="InterPro" id="IPR036047">
    <property type="entry name" value="F-box-like_dom_sf"/>
</dbReference>
<dbReference type="SUPFAM" id="SSF52047">
    <property type="entry name" value="RNI-like"/>
    <property type="match status" value="1"/>
</dbReference>
<dbReference type="InterPro" id="IPR055411">
    <property type="entry name" value="LRR_FXL15/At3g58940/PEG3-like"/>
</dbReference>
<accession>A0AAV5EFQ7</accession>
<dbReference type="CDD" id="cd22160">
    <property type="entry name" value="F-box_AtFBL13-like"/>
    <property type="match status" value="2"/>
</dbReference>
<dbReference type="PROSITE" id="PS50181">
    <property type="entry name" value="FBOX"/>
    <property type="match status" value="2"/>
</dbReference>
<dbReference type="PANTHER" id="PTHR32141:SF40">
    <property type="entry name" value="OS06G0492900 PROTEIN"/>
    <property type="match status" value="1"/>
</dbReference>
<dbReference type="Proteomes" id="UP001054889">
    <property type="component" value="Unassembled WGS sequence"/>
</dbReference>
<dbReference type="AlphaFoldDB" id="A0AAV5EFQ7"/>
<evidence type="ECO:0000259" key="1">
    <source>
        <dbReference type="PROSITE" id="PS50181"/>
    </source>
</evidence>
<reference evidence="2" key="2">
    <citation type="submission" date="2021-12" db="EMBL/GenBank/DDBJ databases">
        <title>Resequencing data analysis of finger millet.</title>
        <authorList>
            <person name="Hatakeyama M."/>
            <person name="Aluri S."/>
            <person name="Balachadran M.T."/>
            <person name="Sivarajan S.R."/>
            <person name="Poveda L."/>
            <person name="Shimizu-Inatsugi R."/>
            <person name="Schlapbach R."/>
            <person name="Sreeman S.M."/>
            <person name="Shimizu K.K."/>
        </authorList>
    </citation>
    <scope>NUCLEOTIDE SEQUENCE</scope>
</reference>
<dbReference type="PANTHER" id="PTHR32141">
    <property type="match status" value="1"/>
</dbReference>
<sequence length="1124" mass="126074">MEDVADMLVYGPEFLEMDENMQWLTLDVIKALPRPTVSTAAPLASAAAARAPVDGVDRISSLPGEILRNIVSRLPAKDAARTTALAKRWRRVWHSTPLVLVDAHLLSGTGVLGRVRSPYRGTGLEAMVSGLFRMVDGPFHLPDTVSHVLASHPGPFDFVYLIGTNMEALWIGQRAGFPSSPPSASKNSWWLLDTADLPRTAAFPYLRELGLCNLVMSQKVLIFLLDRCPVLEKLLITRNRLPVCIRIQSRSLRCVQVSVAAVPEITVVNAPRLERLLLWEAWGWGDRDRTNMSCKVKISHTPKLRILGFLVPGMHQLEIGNTVIKVNTKATPYTTVPSVQILGVQVKLGTHIETRMLPSFLRCFPNIETLYVQSENDDLKFWGPQDKVNIKFWKEAGPIECVQKHIKKLVLRGFRGRKRELDFLKFVAEHAQVLQEMVIEMTYGYLPSANLGAKLRIFMASAKWANECCKMMAVKCPFDQEATAWCYPRGFDFSIEDPFDVSKCQEDKCASDIWPSHTIRQGTETLAPRAPHPQSFTKPLHVTSFPIRTHAEILAASGLAAAVSLGVTMEDIAGLVLTGPEFKEMNKEMRWLTLDVIKAIPRPTISNAAPLASAAAARPPADGVDRISRLPGEILRNIVSRLPAKDAARTTALAKRWRRVWHSVPLVLVDAHLLSDRSVVGRSPYRDMGTPGMDSWTAAMGGLPEAVSHVLATHPGPFAYVYLAGNNMMYHPDKLMLWLKHLAAKGVKELVFVNLASKSEYSMLPMPADLFKCTALTRVYIGIWCFPDTADLPRTAAFRYLRELGLCNIVMTEKDLAFLLDRCPVLEKFMIARCPWPLCLHIQSRSLRCVQVCRGLVREITVPSASRLERLFLWDAWSWDDHGIKHMSTKIKIDHAPKLCYLGFLVPGTHQLEIGNTLIKVNTKASLNTTVPSVQMLGVQVKLGTYIEARMLPSFLRCFPNIETLYVQSEDDNLKLRGPQTSGTSKVINLKFWKEAGPIECIQRHIKKLVLREFRGRKSELEFLKFIAEHAQVLEEMVIVMTHGYSPSDNLGAKLRIFMASAKWANGCCKMMVAKSPLEQQCAAWCYLRGFDFSIEDPFDLSKCPRRQMWCPLVSCLSIYNVLP</sequence>
<comment type="caution">
    <text evidence="2">The sequence shown here is derived from an EMBL/GenBank/DDBJ whole genome shotgun (WGS) entry which is preliminary data.</text>
</comment>
<dbReference type="InterPro" id="IPR032675">
    <property type="entry name" value="LRR_dom_sf"/>
</dbReference>
<dbReference type="Pfam" id="PF00646">
    <property type="entry name" value="F-box"/>
    <property type="match status" value="2"/>
</dbReference>
<feature type="domain" description="F-box" evidence="1">
    <location>
        <begin position="56"/>
        <end position="92"/>
    </location>
</feature>
<dbReference type="Pfam" id="PF24758">
    <property type="entry name" value="LRR_At5g56370"/>
    <property type="match status" value="2"/>
</dbReference>
<protein>
    <recommendedName>
        <fullName evidence="1">F-box domain-containing protein</fullName>
    </recommendedName>
</protein>
<dbReference type="Pfam" id="PF08387">
    <property type="entry name" value="FBD"/>
    <property type="match status" value="2"/>
</dbReference>
<reference evidence="2" key="1">
    <citation type="journal article" date="2018" name="DNA Res.">
        <title>Multiple hybrid de novo genome assembly of finger millet, an orphan allotetraploid crop.</title>
        <authorList>
            <person name="Hatakeyama M."/>
            <person name="Aluri S."/>
            <person name="Balachadran M.T."/>
            <person name="Sivarajan S.R."/>
            <person name="Patrignani A."/>
            <person name="Gruter S."/>
            <person name="Poveda L."/>
            <person name="Shimizu-Inatsugi R."/>
            <person name="Baeten J."/>
            <person name="Francoijs K.J."/>
            <person name="Nataraja K.N."/>
            <person name="Reddy Y.A.N."/>
            <person name="Phadnis S."/>
            <person name="Ravikumar R.L."/>
            <person name="Schlapbach R."/>
            <person name="Sreeman S.M."/>
            <person name="Shimizu K.K."/>
        </authorList>
    </citation>
    <scope>NUCLEOTIDE SEQUENCE</scope>
</reference>
<feature type="domain" description="F-box" evidence="1">
    <location>
        <begin position="624"/>
        <end position="660"/>
    </location>
</feature>
<dbReference type="Gene3D" id="3.80.10.10">
    <property type="entry name" value="Ribonuclease Inhibitor"/>
    <property type="match status" value="1"/>
</dbReference>
<dbReference type="InterPro" id="IPR055302">
    <property type="entry name" value="F-box_dom-containing"/>
</dbReference>
<dbReference type="EMBL" id="BQKI01000075">
    <property type="protein sequence ID" value="GJN21001.1"/>
    <property type="molecule type" value="Genomic_DNA"/>
</dbReference>
<keyword evidence="3" id="KW-1185">Reference proteome</keyword>
<dbReference type="SMART" id="SM00256">
    <property type="entry name" value="FBOX"/>
    <property type="match status" value="2"/>
</dbReference>
<evidence type="ECO:0000313" key="3">
    <source>
        <dbReference type="Proteomes" id="UP001054889"/>
    </source>
</evidence>
<dbReference type="InterPro" id="IPR006566">
    <property type="entry name" value="FBD"/>
</dbReference>
<name>A0AAV5EFQ7_ELECO</name>
<evidence type="ECO:0000313" key="2">
    <source>
        <dbReference type="EMBL" id="GJN21001.1"/>
    </source>
</evidence>
<proteinExistence type="predicted"/>
<gene>
    <name evidence="2" type="primary">gb08446</name>
    <name evidence="2" type="ORF">PR202_gb08446</name>
</gene>